<dbReference type="GO" id="GO:0006457">
    <property type="term" value="P:protein folding"/>
    <property type="evidence" value="ECO:0007669"/>
    <property type="project" value="UniProtKB-UniRule"/>
</dbReference>
<dbReference type="InterPro" id="IPR027304">
    <property type="entry name" value="Trigger_fact/SurA_dom_sf"/>
</dbReference>
<dbReference type="InterPro" id="IPR046357">
    <property type="entry name" value="PPIase_dom_sf"/>
</dbReference>
<comment type="subcellular location">
    <subcellularLocation>
        <location evidence="2 11">Cell membrane</location>
        <topology evidence="2 11">Lipid-anchor</topology>
    </subcellularLocation>
</comment>
<dbReference type="InterPro" id="IPR023059">
    <property type="entry name" value="Foldase_PrsA"/>
</dbReference>
<keyword evidence="16" id="KW-1185">Reference proteome</keyword>
<evidence type="ECO:0000256" key="12">
    <source>
        <dbReference type="SAM" id="MobiDB-lite"/>
    </source>
</evidence>
<keyword evidence="9 11" id="KW-0413">Isomerase</keyword>
<comment type="function">
    <text evidence="11">Plays a major role in protein secretion by helping the post-translocational extracellular folding of several secreted proteins.</text>
</comment>
<comment type="similarity">
    <text evidence="3 11">Belongs to the PrsA family.</text>
</comment>
<organism evidence="15 16">
    <name type="scientific">Gracilibacillus thailandensis</name>
    <dbReference type="NCBI Taxonomy" id="563735"/>
    <lineage>
        <taxon>Bacteria</taxon>
        <taxon>Bacillati</taxon>
        <taxon>Bacillota</taxon>
        <taxon>Bacilli</taxon>
        <taxon>Bacillales</taxon>
        <taxon>Bacillaceae</taxon>
        <taxon>Gracilibacillus</taxon>
    </lineage>
</organism>
<keyword evidence="8 11" id="KW-0564">Palmitate</keyword>
<dbReference type="PANTHER" id="PTHR47245">
    <property type="entry name" value="PEPTIDYLPROLYL ISOMERASE"/>
    <property type="match status" value="1"/>
</dbReference>
<dbReference type="AlphaFoldDB" id="A0A6N7QWB1"/>
<keyword evidence="5 11" id="KW-0732">Signal</keyword>
<feature type="compositionally biased region" description="Acidic residues" evidence="12">
    <location>
        <begin position="289"/>
        <end position="326"/>
    </location>
</feature>
<name>A0A6N7QWB1_9BACI</name>
<reference evidence="15 16" key="1">
    <citation type="submission" date="2019-10" db="EMBL/GenBank/DDBJ databases">
        <title>Gracilibacillus salitolerans sp. nov., a moderate halophile isolated from a saline soil in northwest China.</title>
        <authorList>
            <person name="Gan L."/>
        </authorList>
    </citation>
    <scope>NUCLEOTIDE SEQUENCE [LARGE SCALE GENOMIC DNA]</scope>
    <source>
        <strain evidence="15 16">TP2-8</strain>
    </source>
</reference>
<gene>
    <name evidence="11" type="primary">prsA</name>
    <name evidence="15" type="ORF">GH885_01390</name>
</gene>
<keyword evidence="7 11" id="KW-0472">Membrane</keyword>
<comment type="caution">
    <text evidence="15">The sequence shown here is derived from an EMBL/GenBank/DDBJ whole genome shotgun (WGS) entry which is preliminary data.</text>
</comment>
<dbReference type="GO" id="GO:0005886">
    <property type="term" value="C:plasma membrane"/>
    <property type="evidence" value="ECO:0007669"/>
    <property type="project" value="UniProtKB-SubCell"/>
</dbReference>
<dbReference type="InterPro" id="IPR000297">
    <property type="entry name" value="PPIase_PpiC"/>
</dbReference>
<feature type="signal peptide" evidence="13">
    <location>
        <begin position="1"/>
        <end position="21"/>
    </location>
</feature>
<dbReference type="SUPFAM" id="SSF54534">
    <property type="entry name" value="FKBP-like"/>
    <property type="match status" value="1"/>
</dbReference>
<dbReference type="InterPro" id="IPR050245">
    <property type="entry name" value="PrsA_foldase"/>
</dbReference>
<dbReference type="InterPro" id="IPR023058">
    <property type="entry name" value="PPIase_PpiC_CS"/>
</dbReference>
<evidence type="ECO:0000256" key="8">
    <source>
        <dbReference type="ARBA" id="ARBA00023139"/>
    </source>
</evidence>
<evidence type="ECO:0000256" key="7">
    <source>
        <dbReference type="ARBA" id="ARBA00023136"/>
    </source>
</evidence>
<evidence type="ECO:0000256" key="5">
    <source>
        <dbReference type="ARBA" id="ARBA00022729"/>
    </source>
</evidence>
<evidence type="ECO:0000313" key="16">
    <source>
        <dbReference type="Proteomes" id="UP000435187"/>
    </source>
</evidence>
<evidence type="ECO:0000256" key="6">
    <source>
        <dbReference type="ARBA" id="ARBA00023110"/>
    </source>
</evidence>
<dbReference type="PROSITE" id="PS50198">
    <property type="entry name" value="PPIC_PPIASE_2"/>
    <property type="match status" value="1"/>
</dbReference>
<dbReference type="HAMAP" id="MF_01145">
    <property type="entry name" value="Foldase_PrsA"/>
    <property type="match status" value="1"/>
</dbReference>
<evidence type="ECO:0000256" key="2">
    <source>
        <dbReference type="ARBA" id="ARBA00004193"/>
    </source>
</evidence>
<feature type="region of interest" description="Disordered" evidence="12">
    <location>
        <begin position="284"/>
        <end position="326"/>
    </location>
</feature>
<evidence type="ECO:0000256" key="11">
    <source>
        <dbReference type="HAMAP-Rule" id="MF_01145"/>
    </source>
</evidence>
<evidence type="ECO:0000256" key="4">
    <source>
        <dbReference type="ARBA" id="ARBA00022475"/>
    </source>
</evidence>
<feature type="chain" id="PRO_5026969458" description="Foldase protein PrsA" evidence="13">
    <location>
        <begin position="22"/>
        <end position="326"/>
    </location>
</feature>
<dbReference type="PROSITE" id="PS51257">
    <property type="entry name" value="PROKAR_LIPOPROTEIN"/>
    <property type="match status" value="1"/>
</dbReference>
<keyword evidence="6 11" id="KW-0697">Rotamase</keyword>
<dbReference type="SUPFAM" id="SSF109998">
    <property type="entry name" value="Triger factor/SurA peptide-binding domain-like"/>
    <property type="match status" value="1"/>
</dbReference>
<dbReference type="PROSITE" id="PS01096">
    <property type="entry name" value="PPIC_PPIASE_1"/>
    <property type="match status" value="1"/>
</dbReference>
<evidence type="ECO:0000259" key="14">
    <source>
        <dbReference type="PROSITE" id="PS50198"/>
    </source>
</evidence>
<dbReference type="Pfam" id="PF00639">
    <property type="entry name" value="Rotamase"/>
    <property type="match status" value="1"/>
</dbReference>
<proteinExistence type="inferred from homology"/>
<keyword evidence="10 11" id="KW-0449">Lipoprotein</keyword>
<evidence type="ECO:0000256" key="3">
    <source>
        <dbReference type="ARBA" id="ARBA00006071"/>
    </source>
</evidence>
<dbReference type="PANTHER" id="PTHR47245:SF1">
    <property type="entry name" value="FOLDASE PROTEIN PRSA"/>
    <property type="match status" value="1"/>
</dbReference>
<dbReference type="GO" id="GO:0003755">
    <property type="term" value="F:peptidyl-prolyl cis-trans isomerase activity"/>
    <property type="evidence" value="ECO:0007669"/>
    <property type="project" value="UniProtKB-UniRule"/>
</dbReference>
<evidence type="ECO:0000256" key="9">
    <source>
        <dbReference type="ARBA" id="ARBA00023235"/>
    </source>
</evidence>
<dbReference type="EMBL" id="WJEE01000002">
    <property type="protein sequence ID" value="MRI65000.1"/>
    <property type="molecule type" value="Genomic_DNA"/>
</dbReference>
<feature type="domain" description="PpiC" evidence="14">
    <location>
        <begin position="139"/>
        <end position="229"/>
    </location>
</feature>
<evidence type="ECO:0000256" key="10">
    <source>
        <dbReference type="ARBA" id="ARBA00023288"/>
    </source>
</evidence>
<accession>A0A6N7QWB1</accession>
<comment type="catalytic activity">
    <reaction evidence="1 11">
        <text>[protein]-peptidylproline (omega=180) = [protein]-peptidylproline (omega=0)</text>
        <dbReference type="Rhea" id="RHEA:16237"/>
        <dbReference type="Rhea" id="RHEA-COMP:10747"/>
        <dbReference type="Rhea" id="RHEA-COMP:10748"/>
        <dbReference type="ChEBI" id="CHEBI:83833"/>
        <dbReference type="ChEBI" id="CHEBI:83834"/>
        <dbReference type="EC" id="5.2.1.8"/>
    </reaction>
</comment>
<sequence length="326" mass="36392">MKKLAITATFAASVIALSACSSDDSETVVETGSGNISKEAFYEELVASPSGGQVLQQMVLETILEDKYEVSDEEIDKEVERVKEQYGEDQFEMVLNQNGIEDEDAFREQLRVSLLQEKAATEDVEVTDEEIQQRYDRMQTNLVASHILVGDEETANEVIDKLNDGEDFAELAEEYSTDPGSKDNGGDLGEFGVGQMVPEFEDAAYNLEIDEISEPVQTSNGFHVIKVTDRVEVEDVEPLEDVEDQLRREIASTKIDQAALQTKIQDLMKDANIDVKIDQYKDMFTFEEPAAEEPATDETTEDEATEEETSEEESADSEEASEEETE</sequence>
<evidence type="ECO:0000256" key="13">
    <source>
        <dbReference type="SAM" id="SignalP"/>
    </source>
</evidence>
<dbReference type="EC" id="5.2.1.8" evidence="11"/>
<evidence type="ECO:0000313" key="15">
    <source>
        <dbReference type="EMBL" id="MRI65000.1"/>
    </source>
</evidence>
<dbReference type="Gene3D" id="1.10.4030.10">
    <property type="entry name" value="Porin chaperone SurA, peptide-binding domain"/>
    <property type="match status" value="1"/>
</dbReference>
<evidence type="ECO:0000256" key="1">
    <source>
        <dbReference type="ARBA" id="ARBA00000971"/>
    </source>
</evidence>
<dbReference type="RefSeq" id="WP_153833890.1">
    <property type="nucleotide sequence ID" value="NZ_JBHUMW010000072.1"/>
</dbReference>
<dbReference type="Proteomes" id="UP000435187">
    <property type="component" value="Unassembled WGS sequence"/>
</dbReference>
<dbReference type="Gene3D" id="3.10.50.40">
    <property type="match status" value="1"/>
</dbReference>
<keyword evidence="4 11" id="KW-1003">Cell membrane</keyword>
<protein>
    <recommendedName>
        <fullName evidence="11">Foldase protein PrsA</fullName>
        <ecNumber evidence="11">5.2.1.8</ecNumber>
    </recommendedName>
</protein>